<protein>
    <submittedName>
        <fullName evidence="3">Glycosyltransferase family 77</fullName>
    </submittedName>
</protein>
<dbReference type="InterPro" id="IPR052636">
    <property type="entry name" value="UDP-D-xylose:L-fucose_XylT"/>
</dbReference>
<accession>A0A3M7Q5N3</accession>
<sequence length="340" mass="39841">MKQKILVISVILTGVLALFYLKYDLSLIKYIKLIKNSRDKSQNSSNRTSIEKFAEKKDSCSLKLDDALKIYNNVPSTKITQEENNILAVLNRNKIQNMFIVTVSNYGFRDLTLNWIISLKRINITKFVIFSFDQDFVNYLISKGYKDNVLDLPKSWMHLSVDKTSANFLSKNYYAITQAKTNVVFKLLNLNQKFIFSDVDCVWLNRAIFNYAELIAKNSKAHLIYAQDFGKNQAYYNTGFFFATPTDFSKKLYLMMTKLQEQDAKSVDQFVLDKVLKKINFNDNRLETFDILTIANGYYYFHQKMDRIFQIKPFAVHANYFPSFETKVNALKSRNLWFIE</sequence>
<keyword evidence="3" id="KW-0808">Transferase</keyword>
<dbReference type="InterPro" id="IPR005069">
    <property type="entry name" value="Nucl-diP-sugar_transferase"/>
</dbReference>
<dbReference type="OrthoDB" id="540503at2759"/>
<dbReference type="Proteomes" id="UP000276133">
    <property type="component" value="Unassembled WGS sequence"/>
</dbReference>
<feature type="domain" description="Nucleotide-diphospho-sugar transferase" evidence="2">
    <location>
        <begin position="124"/>
        <end position="330"/>
    </location>
</feature>
<keyword evidence="4" id="KW-1185">Reference proteome</keyword>
<organism evidence="3 4">
    <name type="scientific">Brachionus plicatilis</name>
    <name type="common">Marine rotifer</name>
    <name type="synonym">Brachionus muelleri</name>
    <dbReference type="NCBI Taxonomy" id="10195"/>
    <lineage>
        <taxon>Eukaryota</taxon>
        <taxon>Metazoa</taxon>
        <taxon>Spiralia</taxon>
        <taxon>Gnathifera</taxon>
        <taxon>Rotifera</taxon>
        <taxon>Eurotatoria</taxon>
        <taxon>Monogononta</taxon>
        <taxon>Pseudotrocha</taxon>
        <taxon>Ploima</taxon>
        <taxon>Brachionidae</taxon>
        <taxon>Brachionus</taxon>
    </lineage>
</organism>
<dbReference type="STRING" id="10195.A0A3M7Q5N3"/>
<comment type="similarity">
    <text evidence="1">Belongs to the glycosyltransferase 77 family.</text>
</comment>
<evidence type="ECO:0000313" key="3">
    <source>
        <dbReference type="EMBL" id="RNA06245.1"/>
    </source>
</evidence>
<dbReference type="PANTHER" id="PTHR47032">
    <property type="entry name" value="UDP-D-XYLOSE:L-FUCOSE ALPHA-1,3-D-XYLOSYLTRANSFERASE-RELATED"/>
    <property type="match status" value="1"/>
</dbReference>
<dbReference type="GO" id="GO:0016757">
    <property type="term" value="F:glycosyltransferase activity"/>
    <property type="evidence" value="ECO:0007669"/>
    <property type="project" value="TreeGrafter"/>
</dbReference>
<dbReference type="GO" id="GO:0005794">
    <property type="term" value="C:Golgi apparatus"/>
    <property type="evidence" value="ECO:0007669"/>
    <property type="project" value="TreeGrafter"/>
</dbReference>
<evidence type="ECO:0000256" key="1">
    <source>
        <dbReference type="ARBA" id="ARBA00007033"/>
    </source>
</evidence>
<dbReference type="InterPro" id="IPR029044">
    <property type="entry name" value="Nucleotide-diphossugar_trans"/>
</dbReference>
<dbReference type="Pfam" id="PF03407">
    <property type="entry name" value="Nucleotid_trans"/>
    <property type="match status" value="1"/>
</dbReference>
<proteinExistence type="inferred from homology"/>
<dbReference type="SUPFAM" id="SSF53448">
    <property type="entry name" value="Nucleotide-diphospho-sugar transferases"/>
    <property type="match status" value="1"/>
</dbReference>
<evidence type="ECO:0000313" key="4">
    <source>
        <dbReference type="Proteomes" id="UP000276133"/>
    </source>
</evidence>
<gene>
    <name evidence="3" type="ORF">BpHYR1_042548</name>
</gene>
<comment type="caution">
    <text evidence="3">The sequence shown here is derived from an EMBL/GenBank/DDBJ whole genome shotgun (WGS) entry which is preliminary data.</text>
</comment>
<reference evidence="3 4" key="1">
    <citation type="journal article" date="2018" name="Sci. Rep.">
        <title>Genomic signatures of local adaptation to the degree of environmental predictability in rotifers.</title>
        <authorList>
            <person name="Franch-Gras L."/>
            <person name="Hahn C."/>
            <person name="Garcia-Roger E.M."/>
            <person name="Carmona M.J."/>
            <person name="Serra M."/>
            <person name="Gomez A."/>
        </authorList>
    </citation>
    <scope>NUCLEOTIDE SEQUENCE [LARGE SCALE GENOMIC DNA]</scope>
    <source>
        <strain evidence="3">HYR1</strain>
    </source>
</reference>
<dbReference type="EMBL" id="REGN01007454">
    <property type="protein sequence ID" value="RNA06245.1"/>
    <property type="molecule type" value="Genomic_DNA"/>
</dbReference>
<name>A0A3M7Q5N3_BRAPC</name>
<dbReference type="AlphaFoldDB" id="A0A3M7Q5N3"/>
<dbReference type="PANTHER" id="PTHR47032:SF1">
    <property type="entry name" value="UDP-D-XYLOSE:L-FUCOSE ALPHA-1,3-D-XYLOSYLTRANSFERASE-RELATED"/>
    <property type="match status" value="1"/>
</dbReference>
<evidence type="ECO:0000259" key="2">
    <source>
        <dbReference type="Pfam" id="PF03407"/>
    </source>
</evidence>